<dbReference type="SUPFAM" id="SSF52047">
    <property type="entry name" value="RNI-like"/>
    <property type="match status" value="1"/>
</dbReference>
<keyword evidence="2" id="KW-1185">Reference proteome</keyword>
<dbReference type="EMBL" id="OC855365">
    <property type="protein sequence ID" value="CAD7621859.1"/>
    <property type="molecule type" value="Genomic_DNA"/>
</dbReference>
<evidence type="ECO:0008006" key="3">
    <source>
        <dbReference type="Google" id="ProtNLM"/>
    </source>
</evidence>
<dbReference type="AlphaFoldDB" id="A0A7R9PV70"/>
<organism evidence="1">
    <name type="scientific">Medioppia subpectinata</name>
    <dbReference type="NCBI Taxonomy" id="1979941"/>
    <lineage>
        <taxon>Eukaryota</taxon>
        <taxon>Metazoa</taxon>
        <taxon>Ecdysozoa</taxon>
        <taxon>Arthropoda</taxon>
        <taxon>Chelicerata</taxon>
        <taxon>Arachnida</taxon>
        <taxon>Acari</taxon>
        <taxon>Acariformes</taxon>
        <taxon>Sarcoptiformes</taxon>
        <taxon>Oribatida</taxon>
        <taxon>Brachypylina</taxon>
        <taxon>Oppioidea</taxon>
        <taxon>Oppiidae</taxon>
        <taxon>Medioppia</taxon>
    </lineage>
</organism>
<accession>A0A7R9PV70</accession>
<name>A0A7R9PV70_9ACAR</name>
<dbReference type="EMBL" id="CAJPIZ010000790">
    <property type="protein sequence ID" value="CAG2102289.1"/>
    <property type="molecule type" value="Genomic_DNA"/>
</dbReference>
<reference evidence="1" key="1">
    <citation type="submission" date="2020-11" db="EMBL/GenBank/DDBJ databases">
        <authorList>
            <person name="Tran Van P."/>
        </authorList>
    </citation>
    <scope>NUCLEOTIDE SEQUENCE</scope>
</reference>
<dbReference type="OrthoDB" id="6532759at2759"/>
<dbReference type="Gene3D" id="3.80.10.10">
    <property type="entry name" value="Ribonuclease Inhibitor"/>
    <property type="match status" value="1"/>
</dbReference>
<protein>
    <recommendedName>
        <fullName evidence="3">F-box domain-containing protein</fullName>
    </recommendedName>
</protein>
<sequence>MTPTKTSLVTTDDTEDEVIQQPKIYAKNSFDRFGDDLCGHILSYLSLDDRFDYECVSKQFQRTVFESVVDIALHDKFVRSRTDVNDMKMLATISRKCSHIHTIDIRRIDTKKLPEVLTIFRNNCRHLRNIYCILDTNTAQMMPEFGPMVTQIDGIWLDERQVLNDCHHLSRLRSSLSNCFDNTSGKLLVKNLQRIEFSYNISNNNQQLSAFVAQNQSLRSVEFIDSGYQTHESLTEMAEQLSRLPQLRHLELDLKPTNGQNSLDESLRTIGQKCRQLKRLTLRLSYNNNCGLEDQSLDSLRSYPRLKRLDLIIRVIIDDVFLDPMKHCHRLTHLSLNSSQMSDNLFVNCDKHWPRLQYLFIKTNDMTVECLDHISRLPALQTLAFECKQFIGSAITRNLLTNNFMDNVCEDLLTKSLKLKTIEIRRNTVSKIYCRKNGINI</sequence>
<dbReference type="PANTHER" id="PTHR38926">
    <property type="entry name" value="F-BOX DOMAIN CONTAINING PROTEIN, EXPRESSED"/>
    <property type="match status" value="1"/>
</dbReference>
<dbReference type="PANTHER" id="PTHR38926:SF5">
    <property type="entry name" value="F-BOX AND LEUCINE-RICH REPEAT PROTEIN 6"/>
    <property type="match status" value="1"/>
</dbReference>
<proteinExistence type="predicted"/>
<evidence type="ECO:0000313" key="1">
    <source>
        <dbReference type="EMBL" id="CAD7621859.1"/>
    </source>
</evidence>
<evidence type="ECO:0000313" key="2">
    <source>
        <dbReference type="Proteomes" id="UP000759131"/>
    </source>
</evidence>
<dbReference type="Proteomes" id="UP000759131">
    <property type="component" value="Unassembled WGS sequence"/>
</dbReference>
<dbReference type="InterPro" id="IPR032675">
    <property type="entry name" value="LRR_dom_sf"/>
</dbReference>
<gene>
    <name evidence="1" type="ORF">OSB1V03_LOCUS2329</name>
</gene>